<evidence type="ECO:0000259" key="1">
    <source>
        <dbReference type="Pfam" id="PF04542"/>
    </source>
</evidence>
<dbReference type="EMBL" id="JACEFB010000016">
    <property type="protein sequence ID" value="MBA2227593.1"/>
    <property type="molecule type" value="Genomic_DNA"/>
</dbReference>
<dbReference type="RefSeq" id="WP_194539457.1">
    <property type="nucleotide sequence ID" value="NZ_JACEFB010000016.1"/>
</dbReference>
<sequence>MNYDFALPLNSTPPYRYSDLLRLSRRCLQRLGGKRYDPDLQEDAAAHVLAQLHHYDPQHSPFLNWAYRVIHNYCLSASRQLRRKFRQLSSPSDPTAPAETEDLLHTIPDPRPDPYHGTFHTLDWQFPFNEHDCRCICSWSPKEAFVVLAWHGRMWHKLPPHLQNHLLQKVSLKQPFPPPDFEYWEPAERTAYLAKTLGIKENSIHQHLKRGRSRLLQLQFVRELADCYGYTIAM</sequence>
<accession>A0A7V8VGG9</accession>
<dbReference type="InterPro" id="IPR013325">
    <property type="entry name" value="RNA_pol_sigma_r2"/>
</dbReference>
<evidence type="ECO:0000313" key="3">
    <source>
        <dbReference type="Proteomes" id="UP000542342"/>
    </source>
</evidence>
<proteinExistence type="predicted"/>
<protein>
    <submittedName>
        <fullName evidence="2">Sigma-70 family RNA polymerase sigma factor</fullName>
    </submittedName>
</protein>
<gene>
    <name evidence="2" type="ORF">H0921_15650</name>
</gene>
<dbReference type="SUPFAM" id="SSF88946">
    <property type="entry name" value="Sigma2 domain of RNA polymerase sigma factors"/>
    <property type="match status" value="1"/>
</dbReference>
<dbReference type="Proteomes" id="UP000542342">
    <property type="component" value="Unassembled WGS sequence"/>
</dbReference>
<keyword evidence="3" id="KW-1185">Reference proteome</keyword>
<dbReference type="InterPro" id="IPR007627">
    <property type="entry name" value="RNA_pol_sigma70_r2"/>
</dbReference>
<dbReference type="AlphaFoldDB" id="A0A7V8VGG9"/>
<organism evidence="2 3">
    <name type="scientific">Thermogemmata fonticola</name>
    <dbReference type="NCBI Taxonomy" id="2755323"/>
    <lineage>
        <taxon>Bacteria</taxon>
        <taxon>Pseudomonadati</taxon>
        <taxon>Planctomycetota</taxon>
        <taxon>Planctomycetia</taxon>
        <taxon>Gemmatales</taxon>
        <taxon>Gemmataceae</taxon>
        <taxon>Thermogemmata</taxon>
    </lineage>
</organism>
<evidence type="ECO:0000313" key="2">
    <source>
        <dbReference type="EMBL" id="MBA2227593.1"/>
    </source>
</evidence>
<dbReference type="GO" id="GO:0006352">
    <property type="term" value="P:DNA-templated transcription initiation"/>
    <property type="evidence" value="ECO:0007669"/>
    <property type="project" value="InterPro"/>
</dbReference>
<dbReference type="GO" id="GO:0003700">
    <property type="term" value="F:DNA-binding transcription factor activity"/>
    <property type="evidence" value="ECO:0007669"/>
    <property type="project" value="InterPro"/>
</dbReference>
<name>A0A7V8VGG9_9BACT</name>
<feature type="domain" description="RNA polymerase sigma-70 region 2" evidence="1">
    <location>
        <begin position="21"/>
        <end position="83"/>
    </location>
</feature>
<dbReference type="Gene3D" id="1.10.1740.10">
    <property type="match status" value="1"/>
</dbReference>
<comment type="caution">
    <text evidence="2">The sequence shown here is derived from an EMBL/GenBank/DDBJ whole genome shotgun (WGS) entry which is preliminary data.</text>
</comment>
<dbReference type="Pfam" id="PF04542">
    <property type="entry name" value="Sigma70_r2"/>
    <property type="match status" value="1"/>
</dbReference>
<reference evidence="2 3" key="1">
    <citation type="submission" date="2020-07" db="EMBL/GenBank/DDBJ databases">
        <title>Thermogemmata thermophila gen. nov., sp. nov., a novel moderate thermophilic planctomycete from a Kamchatka hot spring.</title>
        <authorList>
            <person name="Elcheninov A.G."/>
            <person name="Podosokorskaya O.A."/>
            <person name="Kovaleva O.L."/>
            <person name="Novikov A."/>
            <person name="Bonch-Osmolovskaya E.A."/>
            <person name="Toshchakov S.V."/>
            <person name="Kublanov I.V."/>
        </authorList>
    </citation>
    <scope>NUCLEOTIDE SEQUENCE [LARGE SCALE GENOMIC DNA]</scope>
    <source>
        <strain evidence="2 3">2918</strain>
    </source>
</reference>